<accession>A0ACD3B9B5</accession>
<reference evidence="1 2" key="1">
    <citation type="journal article" date="2019" name="Nat. Ecol. Evol.">
        <title>Megaphylogeny resolves global patterns of mushroom evolution.</title>
        <authorList>
            <person name="Varga T."/>
            <person name="Krizsan K."/>
            <person name="Foldi C."/>
            <person name="Dima B."/>
            <person name="Sanchez-Garcia M."/>
            <person name="Sanchez-Ramirez S."/>
            <person name="Szollosi G.J."/>
            <person name="Szarkandi J.G."/>
            <person name="Papp V."/>
            <person name="Albert L."/>
            <person name="Andreopoulos W."/>
            <person name="Angelini C."/>
            <person name="Antonin V."/>
            <person name="Barry K.W."/>
            <person name="Bougher N.L."/>
            <person name="Buchanan P."/>
            <person name="Buyck B."/>
            <person name="Bense V."/>
            <person name="Catcheside P."/>
            <person name="Chovatia M."/>
            <person name="Cooper J."/>
            <person name="Damon W."/>
            <person name="Desjardin D."/>
            <person name="Finy P."/>
            <person name="Geml J."/>
            <person name="Haridas S."/>
            <person name="Hughes K."/>
            <person name="Justo A."/>
            <person name="Karasinski D."/>
            <person name="Kautmanova I."/>
            <person name="Kiss B."/>
            <person name="Kocsube S."/>
            <person name="Kotiranta H."/>
            <person name="LaButti K.M."/>
            <person name="Lechner B.E."/>
            <person name="Liimatainen K."/>
            <person name="Lipzen A."/>
            <person name="Lukacs Z."/>
            <person name="Mihaltcheva S."/>
            <person name="Morgado L.N."/>
            <person name="Niskanen T."/>
            <person name="Noordeloos M.E."/>
            <person name="Ohm R.A."/>
            <person name="Ortiz-Santana B."/>
            <person name="Ovrebo C."/>
            <person name="Racz N."/>
            <person name="Riley R."/>
            <person name="Savchenko A."/>
            <person name="Shiryaev A."/>
            <person name="Soop K."/>
            <person name="Spirin V."/>
            <person name="Szebenyi C."/>
            <person name="Tomsovsky M."/>
            <person name="Tulloss R.E."/>
            <person name="Uehling J."/>
            <person name="Grigoriev I.V."/>
            <person name="Vagvolgyi C."/>
            <person name="Papp T."/>
            <person name="Martin F.M."/>
            <person name="Miettinen O."/>
            <person name="Hibbett D.S."/>
            <person name="Nagy L.G."/>
        </authorList>
    </citation>
    <scope>NUCLEOTIDE SEQUENCE [LARGE SCALE GENOMIC DNA]</scope>
    <source>
        <strain evidence="1 2">NL-1719</strain>
    </source>
</reference>
<dbReference type="Proteomes" id="UP000308600">
    <property type="component" value="Unassembled WGS sequence"/>
</dbReference>
<name>A0ACD3B9B5_9AGAR</name>
<gene>
    <name evidence="1" type="ORF">BDN72DRAFT_669957</name>
</gene>
<evidence type="ECO:0000313" key="1">
    <source>
        <dbReference type="EMBL" id="TFK74643.1"/>
    </source>
</evidence>
<organism evidence="1 2">
    <name type="scientific">Pluteus cervinus</name>
    <dbReference type="NCBI Taxonomy" id="181527"/>
    <lineage>
        <taxon>Eukaryota</taxon>
        <taxon>Fungi</taxon>
        <taxon>Dikarya</taxon>
        <taxon>Basidiomycota</taxon>
        <taxon>Agaricomycotina</taxon>
        <taxon>Agaricomycetes</taxon>
        <taxon>Agaricomycetidae</taxon>
        <taxon>Agaricales</taxon>
        <taxon>Pluteineae</taxon>
        <taxon>Pluteaceae</taxon>
        <taxon>Pluteus</taxon>
    </lineage>
</organism>
<evidence type="ECO:0000313" key="2">
    <source>
        <dbReference type="Proteomes" id="UP000308600"/>
    </source>
</evidence>
<protein>
    <submittedName>
        <fullName evidence="1">Uncharacterized protein</fullName>
    </submittedName>
</protein>
<dbReference type="EMBL" id="ML208267">
    <property type="protein sequence ID" value="TFK74643.1"/>
    <property type="molecule type" value="Genomic_DNA"/>
</dbReference>
<keyword evidence="2" id="KW-1185">Reference proteome</keyword>
<sequence>MCRSGDFAVVAPSPTTGRPTLIRVLRYGLTQSYCRRRAKYPTVCALLRLLSFLVYTCRRSLPICWRFRGRPSSSGRESKGQQLIIAQARECPPTTKFIACSQSFHVSSLDITDAYEVDLEPGLGDSDPEPLASPAALPVDDPEIQEGLVDEAILSPASSDFSQVFLQAKLPELGSLYSRFNPIPPCQTQRHYAKPALPRILNRQYLIEPCAVLFEPTRSHRWGLHVHPAGTRYFTHLNPQDYKLPFKQVMTDANLDDFTIFSLVEECLMDIYTYFQMTAFPIGRNLDLVLDVVTSAKGDLTCHYYFANHEDRSITWLDKFDARIIFSPVQTQVSPSLAAQELESQYWHHCELYPHCRDLERSDLAFAKDTLILALGDMLTTDSWTSSASQAPYDAHDLQRLINLVGECQDGHGTQLLGSRLVVYRLLSVFAHERFLNLHGETEARQRRVQSIHDDSGSQRLSVFRIVDILLFNTPLYHLRRLEKLIVDSHVKKAGVIRVREATLEEWREFTLYASVLLNANVAFLAAQIGEPKKRLIAQRASYVSTFFSVAAVILGLWLSRRHHAQLKMSFLRSRSSPSGLQTLAMWYSLPSALFTWSMLAFFVAFSAMCCRTPDVFTKALLGAASAGLVFLLVWCIISLSEGKGSNVDTLHTSASYQTTLSSIKGLSG</sequence>
<proteinExistence type="predicted"/>